<feature type="transmembrane region" description="Helical" evidence="2">
    <location>
        <begin position="61"/>
        <end position="87"/>
    </location>
</feature>
<feature type="compositionally biased region" description="Basic and acidic residues" evidence="1">
    <location>
        <begin position="201"/>
        <end position="223"/>
    </location>
</feature>
<keyword evidence="2" id="KW-0472">Membrane</keyword>
<feature type="transmembrane region" description="Helical" evidence="2">
    <location>
        <begin position="161"/>
        <end position="184"/>
    </location>
</feature>
<keyword evidence="4" id="KW-1185">Reference proteome</keyword>
<accession>A0ABP1DT52</accession>
<gene>
    <name evidence="3" type="ORF">GFSPODELE1_LOCUS8119</name>
</gene>
<dbReference type="Proteomes" id="UP001497453">
    <property type="component" value="Chromosome 6"/>
</dbReference>
<evidence type="ECO:0000313" key="3">
    <source>
        <dbReference type="EMBL" id="CAL1710976.1"/>
    </source>
</evidence>
<evidence type="ECO:0000313" key="4">
    <source>
        <dbReference type="Proteomes" id="UP001497453"/>
    </source>
</evidence>
<name>A0ABP1DT52_9APHY</name>
<protein>
    <submittedName>
        <fullName evidence="3">Uncharacterized protein</fullName>
    </submittedName>
</protein>
<feature type="transmembrane region" description="Helical" evidence="2">
    <location>
        <begin position="99"/>
        <end position="118"/>
    </location>
</feature>
<sequence length="230" mass="24525">MSAVAVPLKFARLASLFLTFSFGIVGLALGINALVKSNDLKDFVKQNAPLGAQVDIDTSDVFSVGTVVVVVSGLLALTSIIFLPLLAISSPIATRSLPIQTSVFGFLTLWLFASLVPYTTFIANRSAKITATLGGVPIPDSIIQSTQQALGVSPVYKDASYLRTAVILAWIAFFFGITTTALSFSAHRRARTTGTDFRLRDNARADDAKSIPEKQADEKKEVAEVAQGDV</sequence>
<keyword evidence="2" id="KW-1133">Transmembrane helix</keyword>
<evidence type="ECO:0000256" key="1">
    <source>
        <dbReference type="SAM" id="MobiDB-lite"/>
    </source>
</evidence>
<keyword evidence="2" id="KW-0812">Transmembrane</keyword>
<dbReference type="EMBL" id="OZ037949">
    <property type="protein sequence ID" value="CAL1710976.1"/>
    <property type="molecule type" value="Genomic_DNA"/>
</dbReference>
<organism evidence="3 4">
    <name type="scientific">Somion occarium</name>
    <dbReference type="NCBI Taxonomy" id="3059160"/>
    <lineage>
        <taxon>Eukaryota</taxon>
        <taxon>Fungi</taxon>
        <taxon>Dikarya</taxon>
        <taxon>Basidiomycota</taxon>
        <taxon>Agaricomycotina</taxon>
        <taxon>Agaricomycetes</taxon>
        <taxon>Polyporales</taxon>
        <taxon>Cerrenaceae</taxon>
        <taxon>Somion</taxon>
    </lineage>
</organism>
<feature type="transmembrane region" description="Helical" evidence="2">
    <location>
        <begin position="12"/>
        <end position="35"/>
    </location>
</feature>
<evidence type="ECO:0000256" key="2">
    <source>
        <dbReference type="SAM" id="Phobius"/>
    </source>
</evidence>
<proteinExistence type="predicted"/>
<feature type="region of interest" description="Disordered" evidence="1">
    <location>
        <begin position="201"/>
        <end position="230"/>
    </location>
</feature>
<reference evidence="4" key="1">
    <citation type="submission" date="2024-04" db="EMBL/GenBank/DDBJ databases">
        <authorList>
            <person name="Shaw F."/>
            <person name="Minotto A."/>
        </authorList>
    </citation>
    <scope>NUCLEOTIDE SEQUENCE [LARGE SCALE GENOMIC DNA]</scope>
</reference>